<dbReference type="InterPro" id="IPR029045">
    <property type="entry name" value="ClpP/crotonase-like_dom_sf"/>
</dbReference>
<keyword evidence="8" id="KW-1185">Reference proteome</keyword>
<keyword evidence="3" id="KW-0443">Lipid metabolism</keyword>
<dbReference type="STRING" id="145854.GA0074692_4907"/>
<comment type="similarity">
    <text evidence="1">Belongs to the enoyl-CoA hydratase/isomerase family.</text>
</comment>
<comment type="catalytic activity">
    <reaction evidence="6">
        <text>a 4-saturated-(3S)-3-hydroxyacyl-CoA = a (3E)-enoyl-CoA + H2O</text>
        <dbReference type="Rhea" id="RHEA:20724"/>
        <dbReference type="ChEBI" id="CHEBI:15377"/>
        <dbReference type="ChEBI" id="CHEBI:58521"/>
        <dbReference type="ChEBI" id="CHEBI:137480"/>
        <dbReference type="EC" id="4.2.1.17"/>
    </reaction>
</comment>
<evidence type="ECO:0000313" key="8">
    <source>
        <dbReference type="Proteomes" id="UP000198959"/>
    </source>
</evidence>
<dbReference type="Gene3D" id="3.90.226.10">
    <property type="entry name" value="2-enoyl-CoA Hydratase, Chain A, domain 1"/>
    <property type="match status" value="1"/>
</dbReference>
<dbReference type="SUPFAM" id="SSF52096">
    <property type="entry name" value="ClpP/crotonase"/>
    <property type="match status" value="1"/>
</dbReference>
<gene>
    <name evidence="7" type="ORF">GA0074692_4907</name>
</gene>
<evidence type="ECO:0000256" key="2">
    <source>
        <dbReference type="ARBA" id="ARBA00012076"/>
    </source>
</evidence>
<dbReference type="EC" id="4.2.1.17" evidence="2"/>
<organism evidence="7 8">
    <name type="scientific">Micromonospora pallida</name>
    <dbReference type="NCBI Taxonomy" id="145854"/>
    <lineage>
        <taxon>Bacteria</taxon>
        <taxon>Bacillati</taxon>
        <taxon>Actinomycetota</taxon>
        <taxon>Actinomycetes</taxon>
        <taxon>Micromonosporales</taxon>
        <taxon>Micromonosporaceae</taxon>
        <taxon>Micromonospora</taxon>
    </lineage>
</organism>
<dbReference type="AlphaFoldDB" id="A0A1C6T8Q2"/>
<evidence type="ECO:0000313" key="7">
    <source>
        <dbReference type="EMBL" id="SCL38128.1"/>
    </source>
</evidence>
<keyword evidence="4" id="KW-0456">Lyase</keyword>
<evidence type="ECO:0000256" key="3">
    <source>
        <dbReference type="ARBA" id="ARBA00023098"/>
    </source>
</evidence>
<evidence type="ECO:0000256" key="4">
    <source>
        <dbReference type="ARBA" id="ARBA00023239"/>
    </source>
</evidence>
<proteinExistence type="inferred from homology"/>
<dbReference type="InterPro" id="IPR001753">
    <property type="entry name" value="Enoyl-CoA_hydra/iso"/>
</dbReference>
<dbReference type="CDD" id="cd06558">
    <property type="entry name" value="crotonase-like"/>
    <property type="match status" value="1"/>
</dbReference>
<dbReference type="EMBL" id="FMHW01000002">
    <property type="protein sequence ID" value="SCL38128.1"/>
    <property type="molecule type" value="Genomic_DNA"/>
</dbReference>
<sequence length="258" mass="27650">MSDGTGAADAGRASLRIEERSDRMVVTLDRPEKRNAIDVDLIRQLHEVCAELEARPRLLLLTGGTDGIFAGGADIGQLRERGRLDALAAINSAAFARIRALPMPTVAAVDGPALGGGAELAYACDLRVCTARAVFGQPEVRLGILAGAGATHRLPALVGEARAKELLFTGRRVDAEEALRIGLVNRVVPEPEALLASAHELLDEMAKGSALALRLTKLAVDAPAAAHPHLDLVSQAVLFEDDEKYRRMTDFLERRRSR</sequence>
<dbReference type="FunFam" id="3.90.226.10:FF:000009">
    <property type="entry name" value="Carnitinyl-CoA dehydratase"/>
    <property type="match status" value="1"/>
</dbReference>
<dbReference type="PANTHER" id="PTHR11941:SF169">
    <property type="entry name" value="(7AS)-7A-METHYL-1,5-DIOXO-2,3,5,6,7,7A-HEXAHYDRO-1H-INDENE-CARBOXYL-COA HYDROLASE"/>
    <property type="match status" value="1"/>
</dbReference>
<dbReference type="GO" id="GO:0004300">
    <property type="term" value="F:enoyl-CoA hydratase activity"/>
    <property type="evidence" value="ECO:0007669"/>
    <property type="project" value="UniProtKB-EC"/>
</dbReference>
<protein>
    <recommendedName>
        <fullName evidence="2">enoyl-CoA hydratase</fullName>
        <ecNumber evidence="2">4.2.1.17</ecNumber>
    </recommendedName>
</protein>
<evidence type="ECO:0000256" key="6">
    <source>
        <dbReference type="ARBA" id="ARBA00023717"/>
    </source>
</evidence>
<name>A0A1C6T8Q2_9ACTN</name>
<dbReference type="PANTHER" id="PTHR11941">
    <property type="entry name" value="ENOYL-COA HYDRATASE-RELATED"/>
    <property type="match status" value="1"/>
</dbReference>
<dbReference type="Proteomes" id="UP000198959">
    <property type="component" value="Unassembled WGS sequence"/>
</dbReference>
<reference evidence="8" key="1">
    <citation type="submission" date="2016-06" db="EMBL/GenBank/DDBJ databases">
        <authorList>
            <person name="Varghese N."/>
            <person name="Submissions Spin"/>
        </authorList>
    </citation>
    <scope>NUCLEOTIDE SEQUENCE [LARGE SCALE GENOMIC DNA]</scope>
    <source>
        <strain evidence="8">DSM 43817</strain>
    </source>
</reference>
<accession>A0A1C6T8Q2</accession>
<dbReference type="GO" id="GO:0006635">
    <property type="term" value="P:fatty acid beta-oxidation"/>
    <property type="evidence" value="ECO:0007669"/>
    <property type="project" value="TreeGrafter"/>
</dbReference>
<evidence type="ECO:0000256" key="5">
    <source>
        <dbReference type="ARBA" id="ARBA00023709"/>
    </source>
</evidence>
<comment type="catalytic activity">
    <reaction evidence="5">
        <text>a (3S)-3-hydroxyacyl-CoA = a (2E)-enoyl-CoA + H2O</text>
        <dbReference type="Rhea" id="RHEA:16105"/>
        <dbReference type="ChEBI" id="CHEBI:15377"/>
        <dbReference type="ChEBI" id="CHEBI:57318"/>
        <dbReference type="ChEBI" id="CHEBI:58856"/>
        <dbReference type="EC" id="4.2.1.17"/>
    </reaction>
</comment>
<dbReference type="Pfam" id="PF00378">
    <property type="entry name" value="ECH_1"/>
    <property type="match status" value="1"/>
</dbReference>
<evidence type="ECO:0000256" key="1">
    <source>
        <dbReference type="ARBA" id="ARBA00005254"/>
    </source>
</evidence>